<reference evidence="5" key="2">
    <citation type="submission" date="2014-03" db="EMBL/GenBank/DDBJ databases">
        <authorList>
            <person name="Genoscope - CEA"/>
        </authorList>
    </citation>
    <scope>NUCLEOTIDE SEQUENCE</scope>
</reference>
<gene>
    <name evidence="5" type="ORF">GSONMT00021077001</name>
</gene>
<keyword evidence="3" id="KW-0325">Glycoprotein</keyword>
<dbReference type="PaxDb" id="8022-A0A060WRI8"/>
<dbReference type="Proteomes" id="UP000193380">
    <property type="component" value="Unassembled WGS sequence"/>
</dbReference>
<dbReference type="EMBL" id="FR904695">
    <property type="protein sequence ID" value="CDQ70008.1"/>
    <property type="molecule type" value="Genomic_DNA"/>
</dbReference>
<dbReference type="Gene3D" id="2.60.120.230">
    <property type="match status" value="1"/>
</dbReference>
<dbReference type="GO" id="GO:0004504">
    <property type="term" value="F:peptidylglycine monooxygenase activity"/>
    <property type="evidence" value="ECO:0007669"/>
    <property type="project" value="TreeGrafter"/>
</dbReference>
<reference evidence="5" key="1">
    <citation type="journal article" date="2014" name="Nat. Commun.">
        <title>The rainbow trout genome provides novel insights into evolution after whole-genome duplication in vertebrates.</title>
        <authorList>
            <person name="Berthelot C."/>
            <person name="Brunet F."/>
            <person name="Chalopin D."/>
            <person name="Juanchich A."/>
            <person name="Bernard M."/>
            <person name="Noel B."/>
            <person name="Bento P."/>
            <person name="Da Silva C."/>
            <person name="Labadie K."/>
            <person name="Alberti A."/>
            <person name="Aury J.M."/>
            <person name="Louis A."/>
            <person name="Dehais P."/>
            <person name="Bardou P."/>
            <person name="Montfort J."/>
            <person name="Klopp C."/>
            <person name="Cabau C."/>
            <person name="Gaspin C."/>
            <person name="Thorgaard G.H."/>
            <person name="Boussaha M."/>
            <person name="Quillet E."/>
            <person name="Guyomard R."/>
            <person name="Galiana D."/>
            <person name="Bobe J."/>
            <person name="Volff J.N."/>
            <person name="Genet C."/>
            <person name="Wincker P."/>
            <person name="Jaillon O."/>
            <person name="Roest Crollius H."/>
            <person name="Guiguen Y."/>
        </authorList>
    </citation>
    <scope>NUCLEOTIDE SEQUENCE [LARGE SCALE GENOMIC DNA]</scope>
</reference>
<dbReference type="PANTHER" id="PTHR10680">
    <property type="entry name" value="PEPTIDYL-GLYCINE ALPHA-AMIDATING MONOOXYGENASE"/>
    <property type="match status" value="1"/>
</dbReference>
<feature type="domain" description="Copper type II ascorbate-dependent monooxygenase C-terminal" evidence="4">
    <location>
        <begin position="9"/>
        <end position="81"/>
    </location>
</feature>
<evidence type="ECO:0000256" key="2">
    <source>
        <dbReference type="ARBA" id="ARBA00023157"/>
    </source>
</evidence>
<dbReference type="AlphaFoldDB" id="A0A060WRI8"/>
<dbReference type="SUPFAM" id="SSF49742">
    <property type="entry name" value="PHM/PNGase F"/>
    <property type="match status" value="1"/>
</dbReference>
<dbReference type="InterPro" id="IPR014784">
    <property type="entry name" value="Cu2_ascorb_mOase-like_C"/>
</dbReference>
<proteinExistence type="predicted"/>
<evidence type="ECO:0000256" key="1">
    <source>
        <dbReference type="ARBA" id="ARBA00022729"/>
    </source>
</evidence>
<keyword evidence="1" id="KW-0732">Signal</keyword>
<evidence type="ECO:0000313" key="5">
    <source>
        <dbReference type="EMBL" id="CDQ70008.1"/>
    </source>
</evidence>
<evidence type="ECO:0000256" key="3">
    <source>
        <dbReference type="ARBA" id="ARBA00023180"/>
    </source>
</evidence>
<dbReference type="Pfam" id="PF03712">
    <property type="entry name" value="Cu2_monoox_C"/>
    <property type="match status" value="1"/>
</dbReference>
<evidence type="ECO:0000313" key="6">
    <source>
        <dbReference type="Proteomes" id="UP000193380"/>
    </source>
</evidence>
<dbReference type="PANTHER" id="PTHR10680:SF14">
    <property type="entry name" value="PEPTIDYL-GLYCINE ALPHA-AMIDATING MONOOXYGENASE"/>
    <property type="match status" value="1"/>
</dbReference>
<protein>
    <recommendedName>
        <fullName evidence="4">Copper type II ascorbate-dependent monooxygenase C-terminal domain-containing protein</fullName>
    </recommendedName>
</protein>
<dbReference type="InterPro" id="IPR024548">
    <property type="entry name" value="Cu2_monoox_C"/>
</dbReference>
<dbReference type="STRING" id="8022.A0A060WRI8"/>
<organism evidence="5 6">
    <name type="scientific">Oncorhynchus mykiss</name>
    <name type="common">Rainbow trout</name>
    <name type="synonym">Salmo gairdneri</name>
    <dbReference type="NCBI Taxonomy" id="8022"/>
    <lineage>
        <taxon>Eukaryota</taxon>
        <taxon>Metazoa</taxon>
        <taxon>Chordata</taxon>
        <taxon>Craniata</taxon>
        <taxon>Vertebrata</taxon>
        <taxon>Euteleostomi</taxon>
        <taxon>Actinopterygii</taxon>
        <taxon>Neopterygii</taxon>
        <taxon>Teleostei</taxon>
        <taxon>Protacanthopterygii</taxon>
        <taxon>Salmoniformes</taxon>
        <taxon>Salmonidae</taxon>
        <taxon>Salmoninae</taxon>
        <taxon>Oncorhynchus</taxon>
    </lineage>
</organism>
<dbReference type="InterPro" id="IPR008977">
    <property type="entry name" value="PHM/PNGase_F_dom_sf"/>
</dbReference>
<accession>A0A060WRI8</accession>
<name>A0A060WRI8_ONCMY</name>
<sequence length="104" mass="11607">MTSKPQPFIAGMYLMMSVTTVIPPGNQVTNADVACTYNSYPIYPFAFRTHTHKLGQVVSGYRIRDGKWTLIGRQTPQLPQVGCLAMSQLSLLPPKVLHLFMSLH</sequence>
<keyword evidence="2" id="KW-1015">Disulfide bond</keyword>
<dbReference type="GO" id="GO:0005576">
    <property type="term" value="C:extracellular region"/>
    <property type="evidence" value="ECO:0007669"/>
    <property type="project" value="TreeGrafter"/>
</dbReference>
<evidence type="ECO:0000259" key="4">
    <source>
        <dbReference type="Pfam" id="PF03712"/>
    </source>
</evidence>